<accession>A0A0V0QYV1</accession>
<name>A0A0V0QYV1_PSEPJ</name>
<feature type="region of interest" description="Disordered" evidence="1">
    <location>
        <begin position="302"/>
        <end position="346"/>
    </location>
</feature>
<proteinExistence type="predicted"/>
<keyword evidence="2" id="KW-0812">Transmembrane</keyword>
<keyword evidence="2" id="KW-0472">Membrane</keyword>
<reference evidence="3 4" key="1">
    <citation type="journal article" date="2015" name="Sci. Rep.">
        <title>Genome of the facultative scuticociliatosis pathogen Pseudocohnilembus persalinus provides insight into its virulence through horizontal gene transfer.</title>
        <authorList>
            <person name="Xiong J."/>
            <person name="Wang G."/>
            <person name="Cheng J."/>
            <person name="Tian M."/>
            <person name="Pan X."/>
            <person name="Warren A."/>
            <person name="Jiang C."/>
            <person name="Yuan D."/>
            <person name="Miao W."/>
        </authorList>
    </citation>
    <scope>NUCLEOTIDE SEQUENCE [LARGE SCALE GENOMIC DNA]</scope>
    <source>
        <strain evidence="3">36N120E</strain>
    </source>
</reference>
<feature type="compositionally biased region" description="Low complexity" evidence="1">
    <location>
        <begin position="226"/>
        <end position="240"/>
    </location>
</feature>
<feature type="transmembrane region" description="Helical" evidence="2">
    <location>
        <begin position="37"/>
        <end position="65"/>
    </location>
</feature>
<feature type="transmembrane region" description="Helical" evidence="2">
    <location>
        <begin position="77"/>
        <end position="97"/>
    </location>
</feature>
<keyword evidence="4" id="KW-1185">Reference proteome</keyword>
<feature type="compositionally biased region" description="Low complexity" evidence="1">
    <location>
        <begin position="316"/>
        <end position="333"/>
    </location>
</feature>
<dbReference type="InParanoid" id="A0A0V0QYV1"/>
<sequence>MKIFYIKIKIYTTTQIQPNFPTQNTQQYRQQKKNIQAFTVLIFYEIVAGLIILLVLQFSFVIYLLAKKPFRITVDQLHIIITEFIVAVSIMFFLNLIKDEKEEETSRFHFTYAHIYLFIVCQIIHDFHLLVELIEYIAIKLKPYLCTGRKLYIISNIRSQKINPSTIKSERRKKEQYTEEDVLQLQESQFITYETERKVHKPQIISKFAKNNNYNLQNLPLKSRFSPMTKPQQSPQSQMQESYNYQDSFQLDQTPKYIRNTRQKNNTIIGYPQQQTQPQESNQFKQYIKKKKTYLQQNYLDQQQQEPNSPSHFSNYSLNRRQQQSLQDSQYQQALTPQSRIRQKNYSDSSFVSENNYQQQQLLQQSPKLNQYSPSQNFLIENNYTNDYVNTNNNYIYENSCYKYKNNYNNSNSNYGSVKHSRRKYKINTLQPTYQL</sequence>
<evidence type="ECO:0000256" key="1">
    <source>
        <dbReference type="SAM" id="MobiDB-lite"/>
    </source>
</evidence>
<organism evidence="3 4">
    <name type="scientific">Pseudocohnilembus persalinus</name>
    <name type="common">Ciliate</name>
    <dbReference type="NCBI Taxonomy" id="266149"/>
    <lineage>
        <taxon>Eukaryota</taxon>
        <taxon>Sar</taxon>
        <taxon>Alveolata</taxon>
        <taxon>Ciliophora</taxon>
        <taxon>Intramacronucleata</taxon>
        <taxon>Oligohymenophorea</taxon>
        <taxon>Scuticociliatia</taxon>
        <taxon>Philasterida</taxon>
        <taxon>Pseudocohnilembidae</taxon>
        <taxon>Pseudocohnilembus</taxon>
    </lineage>
</organism>
<comment type="caution">
    <text evidence="3">The sequence shown here is derived from an EMBL/GenBank/DDBJ whole genome shotgun (WGS) entry which is preliminary data.</text>
</comment>
<evidence type="ECO:0008006" key="5">
    <source>
        <dbReference type="Google" id="ProtNLM"/>
    </source>
</evidence>
<feature type="compositionally biased region" description="Polar residues" evidence="1">
    <location>
        <begin position="334"/>
        <end position="346"/>
    </location>
</feature>
<feature type="region of interest" description="Disordered" evidence="1">
    <location>
        <begin position="219"/>
        <end position="242"/>
    </location>
</feature>
<evidence type="ECO:0000313" key="3">
    <source>
        <dbReference type="EMBL" id="KRX07475.1"/>
    </source>
</evidence>
<evidence type="ECO:0000313" key="4">
    <source>
        <dbReference type="Proteomes" id="UP000054937"/>
    </source>
</evidence>
<dbReference type="Proteomes" id="UP000054937">
    <property type="component" value="Unassembled WGS sequence"/>
</dbReference>
<feature type="compositionally biased region" description="Polar residues" evidence="1">
    <location>
        <begin position="306"/>
        <end position="315"/>
    </location>
</feature>
<dbReference type="EMBL" id="LDAU01000082">
    <property type="protein sequence ID" value="KRX07475.1"/>
    <property type="molecule type" value="Genomic_DNA"/>
</dbReference>
<evidence type="ECO:0000256" key="2">
    <source>
        <dbReference type="SAM" id="Phobius"/>
    </source>
</evidence>
<protein>
    <recommendedName>
        <fullName evidence="5">Transmembrane protein</fullName>
    </recommendedName>
</protein>
<feature type="transmembrane region" description="Helical" evidence="2">
    <location>
        <begin position="109"/>
        <end position="131"/>
    </location>
</feature>
<keyword evidence="2" id="KW-1133">Transmembrane helix</keyword>
<dbReference type="AlphaFoldDB" id="A0A0V0QYV1"/>
<gene>
    <name evidence="3" type="ORF">PPERSA_11024</name>
</gene>